<accession>A0AAE1RP36</accession>
<reference evidence="1" key="1">
    <citation type="submission" date="2023-12" db="EMBL/GenBank/DDBJ databases">
        <title>Genome assembly of Anisodus tanguticus.</title>
        <authorList>
            <person name="Wang Y.-J."/>
        </authorList>
    </citation>
    <scope>NUCLEOTIDE SEQUENCE</scope>
    <source>
        <strain evidence="1">KB-2021</strain>
        <tissue evidence="1">Leaf</tissue>
    </source>
</reference>
<dbReference type="EMBL" id="JAVYJV010000014">
    <property type="protein sequence ID" value="KAK4354347.1"/>
    <property type="molecule type" value="Genomic_DNA"/>
</dbReference>
<evidence type="ECO:0000313" key="2">
    <source>
        <dbReference type="Proteomes" id="UP001291623"/>
    </source>
</evidence>
<organism evidence="1 2">
    <name type="scientific">Anisodus tanguticus</name>
    <dbReference type="NCBI Taxonomy" id="243964"/>
    <lineage>
        <taxon>Eukaryota</taxon>
        <taxon>Viridiplantae</taxon>
        <taxon>Streptophyta</taxon>
        <taxon>Embryophyta</taxon>
        <taxon>Tracheophyta</taxon>
        <taxon>Spermatophyta</taxon>
        <taxon>Magnoliopsida</taxon>
        <taxon>eudicotyledons</taxon>
        <taxon>Gunneridae</taxon>
        <taxon>Pentapetalae</taxon>
        <taxon>asterids</taxon>
        <taxon>lamiids</taxon>
        <taxon>Solanales</taxon>
        <taxon>Solanaceae</taxon>
        <taxon>Solanoideae</taxon>
        <taxon>Hyoscyameae</taxon>
        <taxon>Anisodus</taxon>
    </lineage>
</organism>
<sequence>MSYNTSEVVKANNKGMIEKYLREILQLEGKPKEEKPSEMITTTWTLRIRFGIDNKRRTEVERVSIKEICFPNLYRQVTNVKIRLSLLTQDYLRKLSLKMLTMETKYQPNAANSGQSALGPAAAAASYDEAKISAVKHLSVLDAISYAATTTGAAATKSIKPSIAYSDTTFSANYDATFFNAINFFVQPSAKSTVYCSTINLICTSPITIISYETAAGTIGSHA</sequence>
<dbReference type="AlphaFoldDB" id="A0AAE1RP36"/>
<name>A0AAE1RP36_9SOLA</name>
<comment type="caution">
    <text evidence="1">The sequence shown here is derived from an EMBL/GenBank/DDBJ whole genome shotgun (WGS) entry which is preliminary data.</text>
</comment>
<dbReference type="Proteomes" id="UP001291623">
    <property type="component" value="Unassembled WGS sequence"/>
</dbReference>
<proteinExistence type="predicted"/>
<protein>
    <submittedName>
        <fullName evidence="1">Uncharacterized protein</fullName>
    </submittedName>
</protein>
<evidence type="ECO:0000313" key="1">
    <source>
        <dbReference type="EMBL" id="KAK4354347.1"/>
    </source>
</evidence>
<gene>
    <name evidence="1" type="ORF">RND71_026541</name>
</gene>
<keyword evidence="2" id="KW-1185">Reference proteome</keyword>